<keyword evidence="3 6" id="KW-0238">DNA-binding</keyword>
<dbReference type="Proteomes" id="UP000557688">
    <property type="component" value="Unassembled WGS sequence"/>
</dbReference>
<evidence type="ECO:0000256" key="4">
    <source>
        <dbReference type="ARBA" id="ARBA00023163"/>
    </source>
</evidence>
<evidence type="ECO:0000259" key="5">
    <source>
        <dbReference type="PROSITE" id="PS50931"/>
    </source>
</evidence>
<comment type="caution">
    <text evidence="6">The sequence shown here is derived from an EMBL/GenBank/DDBJ whole genome shotgun (WGS) entry which is preliminary data.</text>
</comment>
<proteinExistence type="inferred from homology"/>
<dbReference type="Pfam" id="PF03466">
    <property type="entry name" value="LysR_substrate"/>
    <property type="match status" value="1"/>
</dbReference>
<evidence type="ECO:0000313" key="8">
    <source>
        <dbReference type="Proteomes" id="UP000557688"/>
    </source>
</evidence>
<dbReference type="PANTHER" id="PTHR30419">
    <property type="entry name" value="HTH-TYPE TRANSCRIPTIONAL REGULATOR YBHD"/>
    <property type="match status" value="1"/>
</dbReference>
<name>A0A839V1S5_9PROT</name>
<dbReference type="Proteomes" id="UP000565205">
    <property type="component" value="Unassembled WGS sequence"/>
</dbReference>
<dbReference type="EMBL" id="JABXXQ010000025">
    <property type="protein sequence ID" value="NVN29283.1"/>
    <property type="molecule type" value="Genomic_DNA"/>
</dbReference>
<dbReference type="InterPro" id="IPR000847">
    <property type="entry name" value="LysR_HTH_N"/>
</dbReference>
<dbReference type="Gene3D" id="3.40.190.10">
    <property type="entry name" value="Periplasmic binding protein-like II"/>
    <property type="match status" value="1"/>
</dbReference>
<dbReference type="GO" id="GO:0003700">
    <property type="term" value="F:DNA-binding transcription factor activity"/>
    <property type="evidence" value="ECO:0007669"/>
    <property type="project" value="InterPro"/>
</dbReference>
<dbReference type="InterPro" id="IPR005119">
    <property type="entry name" value="LysR_subst-bd"/>
</dbReference>
<keyword evidence="2" id="KW-0805">Transcription regulation</keyword>
<dbReference type="SUPFAM" id="SSF53850">
    <property type="entry name" value="Periplasmic binding protein-like II"/>
    <property type="match status" value="1"/>
</dbReference>
<evidence type="ECO:0000256" key="3">
    <source>
        <dbReference type="ARBA" id="ARBA00023125"/>
    </source>
</evidence>
<evidence type="ECO:0000313" key="6">
    <source>
        <dbReference type="EMBL" id="MBB3173479.1"/>
    </source>
</evidence>
<dbReference type="PANTHER" id="PTHR30419:SF30">
    <property type="entry name" value="LYSR FAMILY TRANSCRIPTIONAL REGULATOR"/>
    <property type="match status" value="1"/>
</dbReference>
<evidence type="ECO:0000313" key="7">
    <source>
        <dbReference type="EMBL" id="NVN29283.1"/>
    </source>
</evidence>
<dbReference type="InterPro" id="IPR036390">
    <property type="entry name" value="WH_DNA-bd_sf"/>
</dbReference>
<dbReference type="InterPro" id="IPR050950">
    <property type="entry name" value="HTH-type_LysR_regulators"/>
</dbReference>
<feature type="domain" description="HTH lysR-type" evidence="5">
    <location>
        <begin position="1"/>
        <end position="47"/>
    </location>
</feature>
<dbReference type="InterPro" id="IPR036388">
    <property type="entry name" value="WH-like_DNA-bd_sf"/>
</dbReference>
<dbReference type="GO" id="GO:0003677">
    <property type="term" value="F:DNA binding"/>
    <property type="evidence" value="ECO:0007669"/>
    <property type="project" value="UniProtKB-KW"/>
</dbReference>
<gene>
    <name evidence="6" type="ORF">FHR90_001302</name>
    <name evidence="7" type="ORF">HUK83_02870</name>
</gene>
<dbReference type="FunFam" id="1.10.10.10:FF:000001">
    <property type="entry name" value="LysR family transcriptional regulator"/>
    <property type="match status" value="1"/>
</dbReference>
<dbReference type="SUPFAM" id="SSF46785">
    <property type="entry name" value="Winged helix' DNA-binding domain"/>
    <property type="match status" value="1"/>
</dbReference>
<reference evidence="6 8" key="2">
    <citation type="submission" date="2020-08" db="EMBL/GenBank/DDBJ databases">
        <title>Genomic Encyclopedia of Type Strains, Phase III (KMG-III): the genomes of soil and plant-associated and newly described type strains.</title>
        <authorList>
            <person name="Whitman W."/>
        </authorList>
    </citation>
    <scope>NUCLEOTIDE SEQUENCE [LARGE SCALE GENOMIC DNA]</scope>
    <source>
        <strain evidence="6 8">CECT 8088</strain>
    </source>
</reference>
<dbReference type="Gene3D" id="1.10.10.10">
    <property type="entry name" value="Winged helix-like DNA-binding domain superfamily/Winged helix DNA-binding domain"/>
    <property type="match status" value="1"/>
</dbReference>
<comment type="similarity">
    <text evidence="1">Belongs to the LysR transcriptional regulatory family.</text>
</comment>
<evidence type="ECO:0000313" key="9">
    <source>
        <dbReference type="Proteomes" id="UP000565205"/>
    </source>
</evidence>
<organism evidence="6 8">
    <name type="scientific">Endobacter medicaginis</name>
    <dbReference type="NCBI Taxonomy" id="1181271"/>
    <lineage>
        <taxon>Bacteria</taxon>
        <taxon>Pseudomonadati</taxon>
        <taxon>Pseudomonadota</taxon>
        <taxon>Alphaproteobacteria</taxon>
        <taxon>Acetobacterales</taxon>
        <taxon>Acetobacteraceae</taxon>
        <taxon>Endobacter</taxon>
    </lineage>
</organism>
<dbReference type="Pfam" id="PF00126">
    <property type="entry name" value="HTH_1"/>
    <property type="match status" value="1"/>
</dbReference>
<dbReference type="PRINTS" id="PR00039">
    <property type="entry name" value="HTHLYSR"/>
</dbReference>
<keyword evidence="8" id="KW-1185">Reference proteome</keyword>
<dbReference type="GO" id="GO:0005829">
    <property type="term" value="C:cytosol"/>
    <property type="evidence" value="ECO:0007669"/>
    <property type="project" value="TreeGrafter"/>
</dbReference>
<accession>A0A839V1S5</accession>
<keyword evidence="4" id="KW-0804">Transcription</keyword>
<reference evidence="7 9" key="1">
    <citation type="submission" date="2020-06" db="EMBL/GenBank/DDBJ databases">
        <title>Description of novel acetic acid bacteria.</title>
        <authorList>
            <person name="Sombolestani A."/>
        </authorList>
    </citation>
    <scope>NUCLEOTIDE SEQUENCE [LARGE SCALE GENOMIC DNA]</scope>
    <source>
        <strain evidence="7 9">LMG 26838</strain>
    </source>
</reference>
<sequence>MADAGTFNAAAETLHITQGALSKAIKELEASLGIALFERSNRGVRLTAQGHRLVIHARHIGESVRRAKDDLHETEDGGRVIATIGVTPVVSIMREISDAIIAFRRHNPKTRLRVLEMRPSQMMQELRDGTLDFAVSSQMPINSRPDECVLLRQIPTLVTCHKAHKLRGADSVRDLLDEEWVAQDSMDDVTSPFYRMFTELGLPFPQRVTECTASVTAHLLAVHTDSIMLLSGASFTHQTILQSLVPIRVRETLPSRDLVLIARNRHVFAAPVLRLYETFRKTLSSPERSSTL</sequence>
<evidence type="ECO:0000256" key="1">
    <source>
        <dbReference type="ARBA" id="ARBA00009437"/>
    </source>
</evidence>
<evidence type="ECO:0000256" key="2">
    <source>
        <dbReference type="ARBA" id="ARBA00023015"/>
    </source>
</evidence>
<dbReference type="PROSITE" id="PS50931">
    <property type="entry name" value="HTH_LYSR"/>
    <property type="match status" value="1"/>
</dbReference>
<dbReference type="EMBL" id="JACHXV010000004">
    <property type="protein sequence ID" value="MBB3173479.1"/>
    <property type="molecule type" value="Genomic_DNA"/>
</dbReference>
<dbReference type="AlphaFoldDB" id="A0A839V1S5"/>
<protein>
    <submittedName>
        <fullName evidence="6">DNA-binding transcriptional LysR family regulator</fullName>
    </submittedName>
    <submittedName>
        <fullName evidence="7">LysR family transcriptional regulator</fullName>
    </submittedName>
</protein>